<accession>A0AAW1YKF8</accession>
<keyword evidence="10" id="KW-1185">Reference proteome</keyword>
<keyword evidence="4" id="KW-0804">Transcription</keyword>
<keyword evidence="3" id="KW-0238">DNA-binding</keyword>
<dbReference type="InterPro" id="IPR036955">
    <property type="entry name" value="AP2/ERF_dom_sf"/>
</dbReference>
<proteinExistence type="inferred from homology"/>
<dbReference type="AlphaFoldDB" id="A0AAW1YKF8"/>
<sequence>MPNSGGMPNEQEHAIIVSTLKQVISGHSQPRPQPQSHYATSSVPSGTKKVVISISDGDTCQECHIDGCLGCNFFPPSEQDKDKGTKKMKKGKYRGVRQRPWGKWAAEIRDPRRASRVWLGTFQTAEEAARAYDKAAVEFRGDKAKLNFPLTTSDHDNTGTSSSAAFNKQSMETMQQNANLQVQVKQVL</sequence>
<dbReference type="InterPro" id="IPR016177">
    <property type="entry name" value="DNA-bd_dom_sf"/>
</dbReference>
<dbReference type="EMBL" id="JBEDUW010000001">
    <property type="protein sequence ID" value="KAK9949108.1"/>
    <property type="molecule type" value="Genomic_DNA"/>
</dbReference>
<evidence type="ECO:0000256" key="7">
    <source>
        <dbReference type="SAM" id="MobiDB-lite"/>
    </source>
</evidence>
<dbReference type="Pfam" id="PF00847">
    <property type="entry name" value="AP2"/>
    <property type="match status" value="1"/>
</dbReference>
<evidence type="ECO:0000313" key="10">
    <source>
        <dbReference type="Proteomes" id="UP001457282"/>
    </source>
</evidence>
<dbReference type="FunFam" id="3.30.730.10:FF:000001">
    <property type="entry name" value="Ethylene-responsive transcription factor 2"/>
    <property type="match status" value="1"/>
</dbReference>
<evidence type="ECO:0000256" key="2">
    <source>
        <dbReference type="ARBA" id="ARBA00023015"/>
    </source>
</evidence>
<protein>
    <recommendedName>
        <fullName evidence="8">AP2/ERF domain-containing protein</fullName>
    </recommendedName>
</protein>
<dbReference type="GO" id="GO:0005634">
    <property type="term" value="C:nucleus"/>
    <property type="evidence" value="ECO:0007669"/>
    <property type="project" value="UniProtKB-SubCell"/>
</dbReference>
<dbReference type="CDD" id="cd00018">
    <property type="entry name" value="AP2"/>
    <property type="match status" value="1"/>
</dbReference>
<dbReference type="PANTHER" id="PTHR31190:SF181">
    <property type="entry name" value="OS02G0764700 PROTEIN"/>
    <property type="match status" value="1"/>
</dbReference>
<dbReference type="SMART" id="SM00380">
    <property type="entry name" value="AP2"/>
    <property type="match status" value="1"/>
</dbReference>
<organism evidence="9 10">
    <name type="scientific">Rubus argutus</name>
    <name type="common">Southern blackberry</name>
    <dbReference type="NCBI Taxonomy" id="59490"/>
    <lineage>
        <taxon>Eukaryota</taxon>
        <taxon>Viridiplantae</taxon>
        <taxon>Streptophyta</taxon>
        <taxon>Embryophyta</taxon>
        <taxon>Tracheophyta</taxon>
        <taxon>Spermatophyta</taxon>
        <taxon>Magnoliopsida</taxon>
        <taxon>eudicotyledons</taxon>
        <taxon>Gunneridae</taxon>
        <taxon>Pentapetalae</taxon>
        <taxon>rosids</taxon>
        <taxon>fabids</taxon>
        <taxon>Rosales</taxon>
        <taxon>Rosaceae</taxon>
        <taxon>Rosoideae</taxon>
        <taxon>Rosoideae incertae sedis</taxon>
        <taxon>Rubus</taxon>
    </lineage>
</organism>
<keyword evidence="5" id="KW-0539">Nucleus</keyword>
<evidence type="ECO:0000256" key="1">
    <source>
        <dbReference type="ARBA" id="ARBA00004123"/>
    </source>
</evidence>
<evidence type="ECO:0000256" key="4">
    <source>
        <dbReference type="ARBA" id="ARBA00023163"/>
    </source>
</evidence>
<evidence type="ECO:0000256" key="6">
    <source>
        <dbReference type="ARBA" id="ARBA00024343"/>
    </source>
</evidence>
<dbReference type="InterPro" id="IPR001471">
    <property type="entry name" value="AP2/ERF_dom"/>
</dbReference>
<comment type="similarity">
    <text evidence="6">Belongs to the AP2/ERF transcription factor family. ERF subfamily.</text>
</comment>
<dbReference type="SUPFAM" id="SSF54171">
    <property type="entry name" value="DNA-binding domain"/>
    <property type="match status" value="1"/>
</dbReference>
<comment type="caution">
    <text evidence="9">The sequence shown here is derived from an EMBL/GenBank/DDBJ whole genome shotgun (WGS) entry which is preliminary data.</text>
</comment>
<evidence type="ECO:0000313" key="9">
    <source>
        <dbReference type="EMBL" id="KAK9949108.1"/>
    </source>
</evidence>
<keyword evidence="2" id="KW-0805">Transcription regulation</keyword>
<dbReference type="InterPro" id="IPR044808">
    <property type="entry name" value="ERF_plant"/>
</dbReference>
<dbReference type="PANTHER" id="PTHR31190">
    <property type="entry name" value="DNA-BINDING DOMAIN"/>
    <property type="match status" value="1"/>
</dbReference>
<reference evidence="9 10" key="1">
    <citation type="journal article" date="2023" name="G3 (Bethesda)">
        <title>A chromosome-length genome assembly and annotation of blackberry (Rubus argutus, cv. 'Hillquist').</title>
        <authorList>
            <person name="Bruna T."/>
            <person name="Aryal R."/>
            <person name="Dudchenko O."/>
            <person name="Sargent D.J."/>
            <person name="Mead D."/>
            <person name="Buti M."/>
            <person name="Cavallini A."/>
            <person name="Hytonen T."/>
            <person name="Andres J."/>
            <person name="Pham M."/>
            <person name="Weisz D."/>
            <person name="Mascagni F."/>
            <person name="Usai G."/>
            <person name="Natali L."/>
            <person name="Bassil N."/>
            <person name="Fernandez G.E."/>
            <person name="Lomsadze A."/>
            <person name="Armour M."/>
            <person name="Olukolu B."/>
            <person name="Poorten T."/>
            <person name="Britton C."/>
            <person name="Davik J."/>
            <person name="Ashrafi H."/>
            <person name="Aiden E.L."/>
            <person name="Borodovsky M."/>
            <person name="Worthington M."/>
        </authorList>
    </citation>
    <scope>NUCLEOTIDE SEQUENCE [LARGE SCALE GENOMIC DNA]</scope>
    <source>
        <strain evidence="9">PI 553951</strain>
    </source>
</reference>
<dbReference type="Proteomes" id="UP001457282">
    <property type="component" value="Unassembled WGS sequence"/>
</dbReference>
<evidence type="ECO:0000256" key="5">
    <source>
        <dbReference type="ARBA" id="ARBA00023242"/>
    </source>
</evidence>
<comment type="subcellular location">
    <subcellularLocation>
        <location evidence="1">Nucleus</location>
    </subcellularLocation>
</comment>
<dbReference type="GO" id="GO:0003677">
    <property type="term" value="F:DNA binding"/>
    <property type="evidence" value="ECO:0007669"/>
    <property type="project" value="UniProtKB-KW"/>
</dbReference>
<dbReference type="PRINTS" id="PR00367">
    <property type="entry name" value="ETHRSPELEMNT"/>
</dbReference>
<dbReference type="GO" id="GO:0009873">
    <property type="term" value="P:ethylene-activated signaling pathway"/>
    <property type="evidence" value="ECO:0007669"/>
    <property type="project" value="InterPro"/>
</dbReference>
<dbReference type="GO" id="GO:0003700">
    <property type="term" value="F:DNA-binding transcription factor activity"/>
    <property type="evidence" value="ECO:0007669"/>
    <property type="project" value="InterPro"/>
</dbReference>
<feature type="domain" description="AP2/ERF" evidence="8">
    <location>
        <begin position="92"/>
        <end position="149"/>
    </location>
</feature>
<dbReference type="Gene3D" id="3.30.730.10">
    <property type="entry name" value="AP2/ERF domain"/>
    <property type="match status" value="1"/>
</dbReference>
<dbReference type="PROSITE" id="PS51032">
    <property type="entry name" value="AP2_ERF"/>
    <property type="match status" value="1"/>
</dbReference>
<feature type="region of interest" description="Disordered" evidence="7">
    <location>
        <begin position="23"/>
        <end position="44"/>
    </location>
</feature>
<name>A0AAW1YKF8_RUBAR</name>
<gene>
    <name evidence="9" type="ORF">M0R45_004650</name>
</gene>
<evidence type="ECO:0000256" key="3">
    <source>
        <dbReference type="ARBA" id="ARBA00023125"/>
    </source>
</evidence>
<evidence type="ECO:0000259" key="8">
    <source>
        <dbReference type="PROSITE" id="PS51032"/>
    </source>
</evidence>